<keyword evidence="3" id="KW-1185">Reference proteome</keyword>
<organism evidence="2 3">
    <name type="scientific">Necator americanus</name>
    <name type="common">Human hookworm</name>
    <dbReference type="NCBI Taxonomy" id="51031"/>
    <lineage>
        <taxon>Eukaryota</taxon>
        <taxon>Metazoa</taxon>
        <taxon>Ecdysozoa</taxon>
        <taxon>Nematoda</taxon>
        <taxon>Chromadorea</taxon>
        <taxon>Rhabditida</taxon>
        <taxon>Rhabditina</taxon>
        <taxon>Rhabditomorpha</taxon>
        <taxon>Strongyloidea</taxon>
        <taxon>Ancylostomatidae</taxon>
        <taxon>Bunostominae</taxon>
        <taxon>Necator</taxon>
    </lineage>
</organism>
<reference evidence="2 3" key="1">
    <citation type="submission" date="2023-08" db="EMBL/GenBank/DDBJ databases">
        <title>A Necator americanus chromosomal reference genome.</title>
        <authorList>
            <person name="Ilik V."/>
            <person name="Petrzelkova K.J."/>
            <person name="Pardy F."/>
            <person name="Fuh T."/>
            <person name="Niatou-Singa F.S."/>
            <person name="Gouil Q."/>
            <person name="Baker L."/>
            <person name="Ritchie M.E."/>
            <person name="Jex A.R."/>
            <person name="Gazzola D."/>
            <person name="Li H."/>
            <person name="Toshio Fujiwara R."/>
            <person name="Zhan B."/>
            <person name="Aroian R.V."/>
            <person name="Pafco B."/>
            <person name="Schwarz E.M."/>
        </authorList>
    </citation>
    <scope>NUCLEOTIDE SEQUENCE [LARGE SCALE GENOMIC DNA]</scope>
    <source>
        <strain evidence="2 3">Aroian</strain>
        <tissue evidence="2">Whole animal</tissue>
    </source>
</reference>
<dbReference type="Proteomes" id="UP001303046">
    <property type="component" value="Unassembled WGS sequence"/>
</dbReference>
<dbReference type="EMBL" id="JAVFWL010000006">
    <property type="protein sequence ID" value="KAK6764866.1"/>
    <property type="molecule type" value="Genomic_DNA"/>
</dbReference>
<evidence type="ECO:0000313" key="2">
    <source>
        <dbReference type="EMBL" id="KAK6764866.1"/>
    </source>
</evidence>
<feature type="region of interest" description="Disordered" evidence="1">
    <location>
        <begin position="143"/>
        <end position="162"/>
    </location>
</feature>
<name>A0ABR1ESJ3_NECAM</name>
<evidence type="ECO:0000313" key="3">
    <source>
        <dbReference type="Proteomes" id="UP001303046"/>
    </source>
</evidence>
<comment type="caution">
    <text evidence="2">The sequence shown here is derived from an EMBL/GenBank/DDBJ whole genome shotgun (WGS) entry which is preliminary data.</text>
</comment>
<accession>A0ABR1ESJ3</accession>
<protein>
    <submittedName>
        <fullName evidence="2">Uncharacterized protein</fullName>
    </submittedName>
</protein>
<sequence length="162" mass="19246">MLKNNDTCESEIQHRCAKACSAFNSSTKCLWSTPIIREVKQRVYLSANRLIMMYGSETWAAPSTLMSKIDCMEMKLLRRMLDYFWSRVRHNENLHEYVDLMYRRIASERYQHLAPPSKIATETRLRFFGHRLKRPADRLVQRVMRSLSGSSRKRGPGRRRKF</sequence>
<gene>
    <name evidence="2" type="primary">Necator_chrX.g25149</name>
    <name evidence="2" type="ORF">RB195_024983</name>
</gene>
<proteinExistence type="predicted"/>
<feature type="compositionally biased region" description="Basic residues" evidence="1">
    <location>
        <begin position="151"/>
        <end position="162"/>
    </location>
</feature>
<evidence type="ECO:0000256" key="1">
    <source>
        <dbReference type="SAM" id="MobiDB-lite"/>
    </source>
</evidence>